<proteinExistence type="predicted"/>
<reference evidence="2" key="1">
    <citation type="submission" date="2018-03" db="EMBL/GenBank/DDBJ databases">
        <title>New taxa in the Lactobacillus gasseri group.</title>
        <authorList>
            <person name="Tanizawa Y."/>
            <person name="Tohno M."/>
            <person name="Endo A."/>
            <person name="Arita M."/>
        </authorList>
    </citation>
    <scope>NUCLEOTIDE SEQUENCE [LARGE SCALE GENOMIC DNA]</scope>
    <source>
        <strain evidence="2">DSM 24759</strain>
    </source>
</reference>
<sequence length="149" mass="17394">MTETNNDFQQMESTIYSFAKDLYFKNIAMANLVSLNAQKDLLTLNEEQAQKMQEIRATLIDFCQPQVKAIIEVSGDAKDVKPDFDLVKNQVDQLLQNYDNLLKLVNYVKEIREKKGHRLTHEWKDMAERLDQMNIAEIKNIQANLDKKD</sequence>
<protein>
    <recommendedName>
        <fullName evidence="3">DUF2383 domain-containing protein</fullName>
    </recommendedName>
</protein>
<dbReference type="EMBL" id="BFBY01000003">
    <property type="protein sequence ID" value="GBG04602.1"/>
    <property type="molecule type" value="Genomic_DNA"/>
</dbReference>
<evidence type="ECO:0008006" key="3">
    <source>
        <dbReference type="Google" id="ProtNLM"/>
    </source>
</evidence>
<dbReference type="RefSeq" id="WP_117117948.1">
    <property type="nucleotide sequence ID" value="NZ_BFBY01000003.1"/>
</dbReference>
<dbReference type="Proteomes" id="UP000257317">
    <property type="component" value="Unassembled WGS sequence"/>
</dbReference>
<dbReference type="AlphaFoldDB" id="A0A2Z6TF08"/>
<dbReference type="OrthoDB" id="2324085at2"/>
<keyword evidence="2" id="KW-1185">Reference proteome</keyword>
<gene>
    <name evidence="1" type="ORF">LrDSM24759_05160</name>
</gene>
<accession>A0A2Z6TF08</accession>
<evidence type="ECO:0000313" key="1">
    <source>
        <dbReference type="EMBL" id="GBG04602.1"/>
    </source>
</evidence>
<organism evidence="1 2">
    <name type="scientific">Lactobacillus rodentium</name>
    <dbReference type="NCBI Taxonomy" id="947835"/>
    <lineage>
        <taxon>Bacteria</taxon>
        <taxon>Bacillati</taxon>
        <taxon>Bacillota</taxon>
        <taxon>Bacilli</taxon>
        <taxon>Lactobacillales</taxon>
        <taxon>Lactobacillaceae</taxon>
        <taxon>Lactobacillus</taxon>
    </lineage>
</organism>
<evidence type="ECO:0000313" key="2">
    <source>
        <dbReference type="Proteomes" id="UP000257317"/>
    </source>
</evidence>
<name>A0A2Z6TF08_9LACO</name>
<comment type="caution">
    <text evidence="1">The sequence shown here is derived from an EMBL/GenBank/DDBJ whole genome shotgun (WGS) entry which is preliminary data.</text>
</comment>